<proteinExistence type="predicted"/>
<sequence>MKAYCSNWAPAMSLGQALCKSLVLPSFSGYSIQVNISVPQMMVNHGKQSFMKGDSSLQDEVAVPAT</sequence>
<dbReference type="Proteomes" id="UP000324222">
    <property type="component" value="Unassembled WGS sequence"/>
</dbReference>
<protein>
    <submittedName>
        <fullName evidence="1">Uncharacterized protein</fullName>
    </submittedName>
</protein>
<organism evidence="1 2">
    <name type="scientific">Portunus trituberculatus</name>
    <name type="common">Swimming crab</name>
    <name type="synonym">Neptunus trituberculatus</name>
    <dbReference type="NCBI Taxonomy" id="210409"/>
    <lineage>
        <taxon>Eukaryota</taxon>
        <taxon>Metazoa</taxon>
        <taxon>Ecdysozoa</taxon>
        <taxon>Arthropoda</taxon>
        <taxon>Crustacea</taxon>
        <taxon>Multicrustacea</taxon>
        <taxon>Malacostraca</taxon>
        <taxon>Eumalacostraca</taxon>
        <taxon>Eucarida</taxon>
        <taxon>Decapoda</taxon>
        <taxon>Pleocyemata</taxon>
        <taxon>Brachyura</taxon>
        <taxon>Eubrachyura</taxon>
        <taxon>Portunoidea</taxon>
        <taxon>Portunidae</taxon>
        <taxon>Portuninae</taxon>
        <taxon>Portunus</taxon>
    </lineage>
</organism>
<gene>
    <name evidence="1" type="ORF">E2C01_005359</name>
</gene>
<evidence type="ECO:0000313" key="2">
    <source>
        <dbReference type="Proteomes" id="UP000324222"/>
    </source>
</evidence>
<accession>A0A5B7CWG9</accession>
<dbReference type="AlphaFoldDB" id="A0A5B7CWG9"/>
<evidence type="ECO:0000313" key="1">
    <source>
        <dbReference type="EMBL" id="MPC12656.1"/>
    </source>
</evidence>
<name>A0A5B7CWG9_PORTR</name>
<reference evidence="1 2" key="1">
    <citation type="submission" date="2019-05" db="EMBL/GenBank/DDBJ databases">
        <title>Another draft genome of Portunus trituberculatus and its Hox gene families provides insights of decapod evolution.</title>
        <authorList>
            <person name="Jeong J.-H."/>
            <person name="Song I."/>
            <person name="Kim S."/>
            <person name="Choi T."/>
            <person name="Kim D."/>
            <person name="Ryu S."/>
            <person name="Kim W."/>
        </authorList>
    </citation>
    <scope>NUCLEOTIDE SEQUENCE [LARGE SCALE GENOMIC DNA]</scope>
    <source>
        <tissue evidence="1">Muscle</tissue>
    </source>
</reference>
<keyword evidence="2" id="KW-1185">Reference proteome</keyword>
<comment type="caution">
    <text evidence="1">The sequence shown here is derived from an EMBL/GenBank/DDBJ whole genome shotgun (WGS) entry which is preliminary data.</text>
</comment>
<dbReference type="EMBL" id="VSRR010000228">
    <property type="protein sequence ID" value="MPC12656.1"/>
    <property type="molecule type" value="Genomic_DNA"/>
</dbReference>